<proteinExistence type="predicted"/>
<evidence type="ECO:0000256" key="5">
    <source>
        <dbReference type="ARBA" id="ARBA00049880"/>
    </source>
</evidence>
<dbReference type="PANTHER" id="PTHR36449:SF1">
    <property type="entry name" value="ACETYLTRANSFERASE"/>
    <property type="match status" value="1"/>
</dbReference>
<keyword evidence="2" id="KW-1277">Toxin-antitoxin system</keyword>
<dbReference type="CDD" id="cd04301">
    <property type="entry name" value="NAT_SF"/>
    <property type="match status" value="1"/>
</dbReference>
<dbReference type="AlphaFoldDB" id="A0A084Y0Q5"/>
<organism evidence="7 8">
    <name type="scientific">Candidatus Accumulibacter vicinus</name>
    <dbReference type="NCBI Taxonomy" id="2954382"/>
    <lineage>
        <taxon>Bacteria</taxon>
        <taxon>Pseudomonadati</taxon>
        <taxon>Pseudomonadota</taxon>
        <taxon>Betaproteobacteria</taxon>
        <taxon>Candidatus Accumulibacter</taxon>
    </lineage>
</organism>
<accession>A0A084Y0Q5</accession>
<dbReference type="InterPro" id="IPR016181">
    <property type="entry name" value="Acyl_CoA_acyltransferase"/>
</dbReference>
<evidence type="ECO:0000256" key="2">
    <source>
        <dbReference type="ARBA" id="ARBA00022649"/>
    </source>
</evidence>
<evidence type="ECO:0000256" key="4">
    <source>
        <dbReference type="ARBA" id="ARBA00023315"/>
    </source>
</evidence>
<evidence type="ECO:0000256" key="3">
    <source>
        <dbReference type="ARBA" id="ARBA00022679"/>
    </source>
</evidence>
<reference evidence="7 8" key="1">
    <citation type="submission" date="2014-07" db="EMBL/GenBank/DDBJ databases">
        <title>Expanding our view of genomic diversity in Candidatus Accumulibacter clades.</title>
        <authorList>
            <person name="Skennerton C.T."/>
            <person name="Barr J.J."/>
            <person name="Slater F.R."/>
            <person name="Bond P.L."/>
            <person name="Tyson G.W."/>
        </authorList>
    </citation>
    <scope>NUCLEOTIDE SEQUENCE [LARGE SCALE GENOMIC DNA]</scope>
    <source>
        <strain evidence="8">SK-01</strain>
    </source>
</reference>
<dbReference type="GO" id="GO:0016747">
    <property type="term" value="F:acyltransferase activity, transferring groups other than amino-acyl groups"/>
    <property type="evidence" value="ECO:0007669"/>
    <property type="project" value="InterPro"/>
</dbReference>
<sequence length="172" mass="18063">MSAYRINPLDAAQDVAAFHCGSPPLDEYIRRYASQDVRKDVARVFVATPDDQPERLAGFFTLSAGSVACGDLPSALARKLPRYPVPIALIGRLAVDTQFQGKGLGSILLADACAKVVQAGAVLAVAGIVVDAKDQAAAAFYTHFGFVPLPGRPDRFLLPASLLPKDQPGGSG</sequence>
<dbReference type="PANTHER" id="PTHR36449">
    <property type="entry name" value="ACETYLTRANSFERASE-RELATED"/>
    <property type="match status" value="1"/>
</dbReference>
<dbReference type="EMBL" id="JDSS02000021">
    <property type="protein sequence ID" value="KFB68299.1"/>
    <property type="molecule type" value="Genomic_DNA"/>
</dbReference>
<keyword evidence="3 7" id="KW-0808">Transferase</keyword>
<dbReference type="Proteomes" id="UP000019812">
    <property type="component" value="Unassembled WGS sequence"/>
</dbReference>
<comment type="caution">
    <text evidence="7">The sequence shown here is derived from an EMBL/GenBank/DDBJ whole genome shotgun (WGS) entry which is preliminary data.</text>
</comment>
<keyword evidence="1" id="KW-0678">Repressor</keyword>
<dbReference type="InterPro" id="IPR000182">
    <property type="entry name" value="GNAT_dom"/>
</dbReference>
<name>A0A084Y0Q5_9PROT</name>
<gene>
    <name evidence="7" type="ORF">CAPSK01_002152</name>
</gene>
<evidence type="ECO:0000256" key="1">
    <source>
        <dbReference type="ARBA" id="ARBA00022491"/>
    </source>
</evidence>
<keyword evidence="4" id="KW-0012">Acyltransferase</keyword>
<dbReference type="RefSeq" id="WP_034925772.1">
    <property type="nucleotide sequence ID" value="NZ_JDSS02000021.1"/>
</dbReference>
<comment type="catalytic activity">
    <reaction evidence="5">
        <text>glycyl-tRNA(Gly) + acetyl-CoA = N-acetylglycyl-tRNA(Gly) + CoA + H(+)</text>
        <dbReference type="Rhea" id="RHEA:81867"/>
        <dbReference type="Rhea" id="RHEA-COMP:9683"/>
        <dbReference type="Rhea" id="RHEA-COMP:19766"/>
        <dbReference type="ChEBI" id="CHEBI:15378"/>
        <dbReference type="ChEBI" id="CHEBI:57287"/>
        <dbReference type="ChEBI" id="CHEBI:57288"/>
        <dbReference type="ChEBI" id="CHEBI:78522"/>
        <dbReference type="ChEBI" id="CHEBI:232036"/>
    </reaction>
</comment>
<dbReference type="PROSITE" id="PS51186">
    <property type="entry name" value="GNAT"/>
    <property type="match status" value="1"/>
</dbReference>
<protein>
    <submittedName>
        <fullName evidence="7">Putative acetyltransferase</fullName>
    </submittedName>
</protein>
<dbReference type="Gene3D" id="3.40.630.30">
    <property type="match status" value="1"/>
</dbReference>
<dbReference type="Pfam" id="PF13508">
    <property type="entry name" value="Acetyltransf_7"/>
    <property type="match status" value="1"/>
</dbReference>
<dbReference type="SUPFAM" id="SSF55729">
    <property type="entry name" value="Acyl-CoA N-acyltransferases (Nat)"/>
    <property type="match status" value="1"/>
</dbReference>
<evidence type="ECO:0000313" key="7">
    <source>
        <dbReference type="EMBL" id="KFB68299.1"/>
    </source>
</evidence>
<dbReference type="STRING" id="1457154.CAPSK01_002152"/>
<evidence type="ECO:0000259" key="6">
    <source>
        <dbReference type="PROSITE" id="PS51186"/>
    </source>
</evidence>
<feature type="domain" description="N-acetyltransferase" evidence="6">
    <location>
        <begin position="4"/>
        <end position="168"/>
    </location>
</feature>
<evidence type="ECO:0000313" key="8">
    <source>
        <dbReference type="Proteomes" id="UP000019812"/>
    </source>
</evidence>